<comment type="cofactor">
    <cofactor evidence="1 11">
        <name>FAD</name>
        <dbReference type="ChEBI" id="CHEBI:57692"/>
    </cofactor>
</comment>
<dbReference type="FunFam" id="3.50.50.60:FF:000100">
    <property type="entry name" value="Flavin-containing monooxygenase"/>
    <property type="match status" value="1"/>
</dbReference>
<evidence type="ECO:0000256" key="11">
    <source>
        <dbReference type="RuleBase" id="RU361177"/>
    </source>
</evidence>
<comment type="pathway">
    <text evidence="2">Plant hormone metabolism; auxin biosynthesis.</text>
</comment>
<evidence type="ECO:0000256" key="4">
    <source>
        <dbReference type="ARBA" id="ARBA00022630"/>
    </source>
</evidence>
<evidence type="ECO:0000313" key="13">
    <source>
        <dbReference type="Proteomes" id="UP001632038"/>
    </source>
</evidence>
<keyword evidence="4 11" id="KW-0285">Flavoprotein</keyword>
<evidence type="ECO:0000256" key="2">
    <source>
        <dbReference type="ARBA" id="ARBA00004814"/>
    </source>
</evidence>
<gene>
    <name evidence="12" type="primary">YUC9</name>
    <name evidence="12" type="ORF">CASFOL_034997</name>
</gene>
<dbReference type="GO" id="GO:0009851">
    <property type="term" value="P:auxin biosynthetic process"/>
    <property type="evidence" value="ECO:0007669"/>
    <property type="project" value="UniProtKB-KW"/>
</dbReference>
<keyword evidence="9" id="KW-0073">Auxin biosynthesis</keyword>
<evidence type="ECO:0000256" key="1">
    <source>
        <dbReference type="ARBA" id="ARBA00001974"/>
    </source>
</evidence>
<dbReference type="InterPro" id="IPR036188">
    <property type="entry name" value="FAD/NAD-bd_sf"/>
</dbReference>
<dbReference type="Gene3D" id="3.50.50.60">
    <property type="entry name" value="FAD/NAD(P)-binding domain"/>
    <property type="match status" value="1"/>
</dbReference>
<evidence type="ECO:0000256" key="6">
    <source>
        <dbReference type="ARBA" id="ARBA00022857"/>
    </source>
</evidence>
<evidence type="ECO:0000256" key="5">
    <source>
        <dbReference type="ARBA" id="ARBA00022827"/>
    </source>
</evidence>
<name>A0ABD3BRE1_9LAMI</name>
<dbReference type="PANTHER" id="PTHR43539">
    <property type="entry name" value="FLAVIN-BINDING MONOOXYGENASE-LIKE PROTEIN (AFU_ORTHOLOGUE AFUA_4G09220)"/>
    <property type="match status" value="1"/>
</dbReference>
<dbReference type="InterPro" id="IPR050982">
    <property type="entry name" value="Auxin_biosynth/cation_transpt"/>
</dbReference>
<dbReference type="PROSITE" id="PS51257">
    <property type="entry name" value="PROKAR_LIPOPROTEIN"/>
    <property type="match status" value="1"/>
</dbReference>
<proteinExistence type="inferred from homology"/>
<dbReference type="Proteomes" id="UP001632038">
    <property type="component" value="Unassembled WGS sequence"/>
</dbReference>
<comment type="catalytic activity">
    <reaction evidence="10">
        <text>indole-3-pyruvate + NADPH + O2 + H(+) = (indol-3-yl)acetate + CO2 + NADP(+) + H2O</text>
        <dbReference type="Rhea" id="RHEA:34331"/>
        <dbReference type="ChEBI" id="CHEBI:15377"/>
        <dbReference type="ChEBI" id="CHEBI:15378"/>
        <dbReference type="ChEBI" id="CHEBI:15379"/>
        <dbReference type="ChEBI" id="CHEBI:16526"/>
        <dbReference type="ChEBI" id="CHEBI:17640"/>
        <dbReference type="ChEBI" id="CHEBI:30854"/>
        <dbReference type="ChEBI" id="CHEBI:57783"/>
        <dbReference type="ChEBI" id="CHEBI:58349"/>
        <dbReference type="EC" id="1.14.13.168"/>
    </reaction>
</comment>
<dbReference type="PRINTS" id="PR00368">
    <property type="entry name" value="FADPNR"/>
</dbReference>
<keyword evidence="5 11" id="KW-0274">FAD</keyword>
<protein>
    <recommendedName>
        <fullName evidence="11">Flavin-containing monooxygenase</fullName>
        <ecNumber evidence="11">1.-.-.-</ecNumber>
    </recommendedName>
</protein>
<sequence>MTLDQKAFFSGRCVLVNGPIIVGAGPSGLAVAACLKRQGVPFVIVERASCIASLWQNRTYDRLSLHLPKQFCQLPHAPFPESYPEYPSRDQFVDYLESYAKRFEIEPRFGETVRNAVYDETCGLWRVRTSDGGSETEYICRWLVVASGENAEKVEPKVEGSAEFSGRVMHACEYKSGKEFAGKRVLVVGCGNSGMEVSLDLCNHRAFPSMVVRSSVHVLPREILGRSTYDVASTMMKWMPVWVVDMLLLAATRLILGNTEEYGLKRPSIGPLQLKNTQGKTPVLDVGAVSKIRSGHIKIVPGIKKFNRAGVELVDGQIVQVDSVIWATGYSSNVPSWLKESEFFSKDGFPRCPFPNGWKGKDGLYAVGFARKGIAGASMDAVKVAQDIGKMWNQETMMHKNHSVGLA</sequence>
<organism evidence="12 13">
    <name type="scientific">Castilleja foliolosa</name>
    <dbReference type="NCBI Taxonomy" id="1961234"/>
    <lineage>
        <taxon>Eukaryota</taxon>
        <taxon>Viridiplantae</taxon>
        <taxon>Streptophyta</taxon>
        <taxon>Embryophyta</taxon>
        <taxon>Tracheophyta</taxon>
        <taxon>Spermatophyta</taxon>
        <taxon>Magnoliopsida</taxon>
        <taxon>eudicotyledons</taxon>
        <taxon>Gunneridae</taxon>
        <taxon>Pentapetalae</taxon>
        <taxon>asterids</taxon>
        <taxon>lamiids</taxon>
        <taxon>Lamiales</taxon>
        <taxon>Orobanchaceae</taxon>
        <taxon>Pedicularideae</taxon>
        <taxon>Castillejinae</taxon>
        <taxon>Castilleja</taxon>
    </lineage>
</organism>
<keyword evidence="8 11" id="KW-0503">Monooxygenase</keyword>
<evidence type="ECO:0000256" key="7">
    <source>
        <dbReference type="ARBA" id="ARBA00023002"/>
    </source>
</evidence>
<dbReference type="Pfam" id="PF00743">
    <property type="entry name" value="FMO-like"/>
    <property type="match status" value="1"/>
</dbReference>
<evidence type="ECO:0000256" key="10">
    <source>
        <dbReference type="ARBA" id="ARBA00047707"/>
    </source>
</evidence>
<dbReference type="SUPFAM" id="SSF51905">
    <property type="entry name" value="FAD/NAD(P)-binding domain"/>
    <property type="match status" value="2"/>
</dbReference>
<keyword evidence="7 11" id="KW-0560">Oxidoreductase</keyword>
<accession>A0ABD3BRE1</accession>
<evidence type="ECO:0000256" key="3">
    <source>
        <dbReference type="ARBA" id="ARBA00009183"/>
    </source>
</evidence>
<evidence type="ECO:0000256" key="9">
    <source>
        <dbReference type="ARBA" id="ARBA00023070"/>
    </source>
</evidence>
<evidence type="ECO:0000256" key="8">
    <source>
        <dbReference type="ARBA" id="ARBA00023033"/>
    </source>
</evidence>
<dbReference type="PRINTS" id="PR00469">
    <property type="entry name" value="PNDRDTASEII"/>
</dbReference>
<dbReference type="GO" id="GO:0103075">
    <property type="term" value="F:indole-3-pyruvate monooxygenase activity"/>
    <property type="evidence" value="ECO:0007669"/>
    <property type="project" value="UniProtKB-EC"/>
</dbReference>
<dbReference type="InterPro" id="IPR020946">
    <property type="entry name" value="Flavin_mOase-like"/>
</dbReference>
<comment type="caution">
    <text evidence="12">The sequence shown here is derived from an EMBL/GenBank/DDBJ whole genome shotgun (WGS) entry which is preliminary data.</text>
</comment>
<dbReference type="EC" id="1.-.-.-" evidence="11"/>
<dbReference type="PANTHER" id="PTHR43539:SF49">
    <property type="entry name" value="INDOLE-3-PYRUVATE MONOOXYGENASE YUCCA7-RELATED"/>
    <property type="match status" value="1"/>
</dbReference>
<comment type="similarity">
    <text evidence="3 11">Belongs to the FMO family.</text>
</comment>
<dbReference type="AlphaFoldDB" id="A0ABD3BRE1"/>
<dbReference type="EMBL" id="JAVIJP010000066">
    <property type="protein sequence ID" value="KAL3620085.1"/>
    <property type="molecule type" value="Genomic_DNA"/>
</dbReference>
<keyword evidence="13" id="KW-1185">Reference proteome</keyword>
<reference evidence="13" key="1">
    <citation type="journal article" date="2024" name="IScience">
        <title>Strigolactones Initiate the Formation of Haustorium-like Structures in Castilleja.</title>
        <authorList>
            <person name="Buerger M."/>
            <person name="Peterson D."/>
            <person name="Chory J."/>
        </authorList>
    </citation>
    <scope>NUCLEOTIDE SEQUENCE [LARGE SCALE GENOMIC DNA]</scope>
</reference>
<keyword evidence="6" id="KW-0521">NADP</keyword>
<evidence type="ECO:0000313" key="12">
    <source>
        <dbReference type="EMBL" id="KAL3620085.1"/>
    </source>
</evidence>